<evidence type="ECO:0000256" key="3">
    <source>
        <dbReference type="SAM" id="MobiDB-lite"/>
    </source>
</evidence>
<evidence type="ECO:0000256" key="2">
    <source>
        <dbReference type="ARBA" id="ARBA00022598"/>
    </source>
</evidence>
<protein>
    <submittedName>
        <fullName evidence="6">AMP-binding protein</fullName>
    </submittedName>
</protein>
<comment type="caution">
    <text evidence="6">The sequence shown here is derived from an EMBL/GenBank/DDBJ whole genome shotgun (WGS) entry which is preliminary data.</text>
</comment>
<keyword evidence="2" id="KW-0436">Ligase</keyword>
<dbReference type="EMBL" id="JAQGLA010000053">
    <property type="protein sequence ID" value="MDA3628820.1"/>
    <property type="molecule type" value="Genomic_DNA"/>
</dbReference>
<evidence type="ECO:0000313" key="6">
    <source>
        <dbReference type="EMBL" id="MDA3628820.1"/>
    </source>
</evidence>
<dbReference type="Proteomes" id="UP001210380">
    <property type="component" value="Unassembled WGS sequence"/>
</dbReference>
<name>A0ABT4V4C5_9PSEU</name>
<evidence type="ECO:0000256" key="1">
    <source>
        <dbReference type="ARBA" id="ARBA00006432"/>
    </source>
</evidence>
<dbReference type="InterPro" id="IPR042099">
    <property type="entry name" value="ANL_N_sf"/>
</dbReference>
<comment type="similarity">
    <text evidence="1">Belongs to the ATP-dependent AMP-binding enzyme family.</text>
</comment>
<dbReference type="Pfam" id="PF13193">
    <property type="entry name" value="AMP-binding_C"/>
    <property type="match status" value="1"/>
</dbReference>
<evidence type="ECO:0000259" key="5">
    <source>
        <dbReference type="Pfam" id="PF13193"/>
    </source>
</evidence>
<dbReference type="PANTHER" id="PTHR43201">
    <property type="entry name" value="ACYL-COA SYNTHETASE"/>
    <property type="match status" value="1"/>
</dbReference>
<reference evidence="6 7" key="1">
    <citation type="submission" date="2022-11" db="EMBL/GenBank/DDBJ databases">
        <title>Draft genome sequence of Saccharopolyspora sp. WRP15-2 isolated from rhizosphere soils of wild rice in Thailand.</title>
        <authorList>
            <person name="Duangmal K."/>
            <person name="Kammanee S."/>
            <person name="Muangham S."/>
        </authorList>
    </citation>
    <scope>NUCLEOTIDE SEQUENCE [LARGE SCALE GENOMIC DNA]</scope>
    <source>
        <strain evidence="6 7">WRP15-2</strain>
    </source>
</reference>
<evidence type="ECO:0000313" key="7">
    <source>
        <dbReference type="Proteomes" id="UP001210380"/>
    </source>
</evidence>
<feature type="domain" description="AMP-binding enzyme C-terminal" evidence="5">
    <location>
        <begin position="411"/>
        <end position="489"/>
    </location>
</feature>
<dbReference type="PROSITE" id="PS00455">
    <property type="entry name" value="AMP_BINDING"/>
    <property type="match status" value="1"/>
</dbReference>
<gene>
    <name evidence="6" type="ORF">OU415_25535</name>
</gene>
<proteinExistence type="inferred from homology"/>
<dbReference type="InterPro" id="IPR045851">
    <property type="entry name" value="AMP-bd_C_sf"/>
</dbReference>
<sequence>MYPTQHAAVAPDRPAIVMAGSGASRSYRELDDNSARLAAWLRRAGASTGDVVLVCLENDVRWAEIIWACLRSGLYVAPVNWHLTAAELVPLLEDAAPVAVITSSRLFNAIEEAAEQAGTAPAWLVVSRSDSPQANDGAGTAPIDYDATLADADPDPTAEDIAGSRLLFSSGTTGRPKPFRQPLPGVHPSAVPVRLGPLLTRLRFDVEPGDSLVYLSTGPAYHAAPFAFMQTVHQLGGTVVMMERFDARESLAAIERHRVTHSQWVPTMFVRLLRLDPEVRDAFDLSTHRVAVHAGAPCPPEVKRAMLDWWGPVLYEYYGASEGHGHTTIGPEEWLAHPGSVGRPVSGHVEIRDENGTALPAGETGRVWFVRNGAEGQMGDLGSLDDDGFLHLTGRVGQTIITGGVNVYPREIEDVLAPHPAVRDVAVLGVPDAEFGEQVKAVVEPRDAASAGPELERELIEYCRARLSHFKCPRSVDFTDRLPRTETGKILAAPLRSAYWPSPAPTERTTS</sequence>
<evidence type="ECO:0000259" key="4">
    <source>
        <dbReference type="Pfam" id="PF00501"/>
    </source>
</evidence>
<dbReference type="InterPro" id="IPR020845">
    <property type="entry name" value="AMP-binding_CS"/>
</dbReference>
<accession>A0ABT4V4C5</accession>
<feature type="domain" description="AMP-dependent synthetase/ligase" evidence="4">
    <location>
        <begin position="5"/>
        <end position="369"/>
    </location>
</feature>
<feature type="region of interest" description="Disordered" evidence="3">
    <location>
        <begin position="166"/>
        <end position="185"/>
    </location>
</feature>
<dbReference type="RefSeq" id="WP_270951740.1">
    <property type="nucleotide sequence ID" value="NZ_JAQGLA010000053.1"/>
</dbReference>
<keyword evidence="7" id="KW-1185">Reference proteome</keyword>
<organism evidence="6 7">
    <name type="scientific">Saccharopolyspora oryzae</name>
    <dbReference type="NCBI Taxonomy" id="2997343"/>
    <lineage>
        <taxon>Bacteria</taxon>
        <taxon>Bacillati</taxon>
        <taxon>Actinomycetota</taxon>
        <taxon>Actinomycetes</taxon>
        <taxon>Pseudonocardiales</taxon>
        <taxon>Pseudonocardiaceae</taxon>
        <taxon>Saccharopolyspora</taxon>
    </lineage>
</organism>
<dbReference type="SUPFAM" id="SSF56801">
    <property type="entry name" value="Acetyl-CoA synthetase-like"/>
    <property type="match status" value="1"/>
</dbReference>
<dbReference type="PANTHER" id="PTHR43201:SF5">
    <property type="entry name" value="MEDIUM-CHAIN ACYL-COA LIGASE ACSF2, MITOCHONDRIAL"/>
    <property type="match status" value="1"/>
</dbReference>
<dbReference type="InterPro" id="IPR000873">
    <property type="entry name" value="AMP-dep_synth/lig_dom"/>
</dbReference>
<dbReference type="InterPro" id="IPR025110">
    <property type="entry name" value="AMP-bd_C"/>
</dbReference>
<dbReference type="Gene3D" id="3.30.300.30">
    <property type="match status" value="1"/>
</dbReference>
<dbReference type="Pfam" id="PF00501">
    <property type="entry name" value="AMP-binding"/>
    <property type="match status" value="1"/>
</dbReference>
<dbReference type="Gene3D" id="3.40.50.12780">
    <property type="entry name" value="N-terminal domain of ligase-like"/>
    <property type="match status" value="1"/>
</dbReference>